<evidence type="ECO:0000313" key="1">
    <source>
        <dbReference type="EMBL" id="CAK1583212.1"/>
    </source>
</evidence>
<reference evidence="1 2" key="1">
    <citation type="submission" date="2023-11" db="EMBL/GenBank/DDBJ databases">
        <authorList>
            <person name="Hedman E."/>
            <person name="Englund M."/>
            <person name="Stromberg M."/>
            <person name="Nyberg Akerstrom W."/>
            <person name="Nylinder S."/>
            <person name="Jareborg N."/>
            <person name="Kallberg Y."/>
            <person name="Kronander E."/>
        </authorList>
    </citation>
    <scope>NUCLEOTIDE SEQUENCE [LARGE SCALE GENOMIC DNA]</scope>
</reference>
<comment type="caution">
    <text evidence="1">The sequence shown here is derived from an EMBL/GenBank/DDBJ whole genome shotgun (WGS) entry which is preliminary data.</text>
</comment>
<dbReference type="Proteomes" id="UP001314205">
    <property type="component" value="Unassembled WGS sequence"/>
</dbReference>
<accession>A0AAV1KM66</accession>
<organism evidence="1 2">
    <name type="scientific">Parnassius mnemosyne</name>
    <name type="common">clouded apollo</name>
    <dbReference type="NCBI Taxonomy" id="213953"/>
    <lineage>
        <taxon>Eukaryota</taxon>
        <taxon>Metazoa</taxon>
        <taxon>Ecdysozoa</taxon>
        <taxon>Arthropoda</taxon>
        <taxon>Hexapoda</taxon>
        <taxon>Insecta</taxon>
        <taxon>Pterygota</taxon>
        <taxon>Neoptera</taxon>
        <taxon>Endopterygota</taxon>
        <taxon>Lepidoptera</taxon>
        <taxon>Glossata</taxon>
        <taxon>Ditrysia</taxon>
        <taxon>Papilionoidea</taxon>
        <taxon>Papilionidae</taxon>
        <taxon>Parnassiinae</taxon>
        <taxon>Parnassini</taxon>
        <taxon>Parnassius</taxon>
        <taxon>Driopa</taxon>
    </lineage>
</organism>
<protein>
    <submittedName>
        <fullName evidence="1">Uncharacterized protein</fullName>
    </submittedName>
</protein>
<dbReference type="AlphaFoldDB" id="A0AAV1KM66"/>
<evidence type="ECO:0000313" key="2">
    <source>
        <dbReference type="Proteomes" id="UP001314205"/>
    </source>
</evidence>
<name>A0AAV1KM66_9NEOP</name>
<dbReference type="EMBL" id="CAVLGL010000057">
    <property type="protein sequence ID" value="CAK1583212.1"/>
    <property type="molecule type" value="Genomic_DNA"/>
</dbReference>
<sequence length="131" mass="14812">MRVCVCRVCARGCADATLRARLLEAAAALADLLLAAHQQHQHHHHHQLAALRRDLIRPYVEIGQGGRAGALAEKFEEWEVLVQLCVDAGDLPRLHALIDKYAHEVIFLFIIHYNLLKVLQQPFRDCNCCNC</sequence>
<gene>
    <name evidence="1" type="ORF">PARMNEM_LOCUS4632</name>
</gene>
<keyword evidence="2" id="KW-1185">Reference proteome</keyword>
<proteinExistence type="predicted"/>